<organism evidence="2 3">
    <name type="scientific">Micromonospora avicenniae</name>
    <dbReference type="NCBI Taxonomy" id="1198245"/>
    <lineage>
        <taxon>Bacteria</taxon>
        <taxon>Bacillati</taxon>
        <taxon>Actinomycetota</taxon>
        <taxon>Actinomycetes</taxon>
        <taxon>Micromonosporales</taxon>
        <taxon>Micromonosporaceae</taxon>
        <taxon>Micromonospora</taxon>
    </lineage>
</organism>
<dbReference type="OrthoDB" id="5573113at2"/>
<dbReference type="RefSeq" id="WP_076470935.1">
    <property type="nucleotide sequence ID" value="NZ_FTNF01000008.1"/>
</dbReference>
<evidence type="ECO:0000256" key="1">
    <source>
        <dbReference type="SAM" id="MobiDB-lite"/>
    </source>
</evidence>
<dbReference type="EMBL" id="FTNF01000008">
    <property type="protein sequence ID" value="SIR30016.1"/>
    <property type="molecule type" value="Genomic_DNA"/>
</dbReference>
<evidence type="ECO:0000313" key="2">
    <source>
        <dbReference type="EMBL" id="SIR30016.1"/>
    </source>
</evidence>
<evidence type="ECO:0008006" key="4">
    <source>
        <dbReference type="Google" id="ProtNLM"/>
    </source>
</evidence>
<dbReference type="AlphaFoldDB" id="A0A1N6ZTF4"/>
<protein>
    <recommendedName>
        <fullName evidence="4">Aspartate carbamoyltransferase</fullName>
    </recommendedName>
</protein>
<sequence length="181" mass="19483">MRSPDHSNIRRCALAVTAALATLSTGCADGSREPTTSATGPDRQAQVAERGESIMPFDLDRTTHHFTKTDSGGVQTVVADDPRDINQATLIRHHLQQEVDRFRRGDFADPAAIHGDDMPGLAVLRSSAGKIEIEYETTVDGARITYASDAVEIVSALHAWFDAQVRDHGMHATHGAPSLTG</sequence>
<dbReference type="PROSITE" id="PS51257">
    <property type="entry name" value="PROKAR_LIPOPROTEIN"/>
    <property type="match status" value="1"/>
</dbReference>
<feature type="region of interest" description="Disordered" evidence="1">
    <location>
        <begin position="27"/>
        <end position="46"/>
    </location>
</feature>
<dbReference type="STRING" id="1198245.SAMN05444858_10891"/>
<accession>A0A1N6ZTF4</accession>
<keyword evidence="3" id="KW-1185">Reference proteome</keyword>
<reference evidence="2 3" key="1">
    <citation type="submission" date="2017-01" db="EMBL/GenBank/DDBJ databases">
        <authorList>
            <person name="Mah S.A."/>
            <person name="Swanson W.J."/>
            <person name="Moy G.W."/>
            <person name="Vacquier V.D."/>
        </authorList>
    </citation>
    <scope>NUCLEOTIDE SEQUENCE [LARGE SCALE GENOMIC DNA]</scope>
    <source>
        <strain evidence="2 3">DSM 45758</strain>
    </source>
</reference>
<gene>
    <name evidence="2" type="ORF">SAMN05444858_10891</name>
</gene>
<name>A0A1N6ZTF4_9ACTN</name>
<proteinExistence type="predicted"/>
<dbReference type="Proteomes" id="UP000186004">
    <property type="component" value="Unassembled WGS sequence"/>
</dbReference>
<evidence type="ECO:0000313" key="3">
    <source>
        <dbReference type="Proteomes" id="UP000186004"/>
    </source>
</evidence>